<keyword evidence="7 10" id="KW-1133">Transmembrane helix</keyword>
<keyword evidence="2" id="KW-0813">Transport</keyword>
<sequence>MQLYEPTATAFLLTALGVLMGGSALFSRAAGRFGVPVALLFILLGVLGGSEGIGGIAFENYGFTFRLGTVALVLILFDGGLNTPLSAMRHGLKPAALLATVGVIGTALVTGVAAHLFGFEWKQALLLGAIVSSTDAAAVFSVLRGSGLHLKRRVGVTLELESGLNDPMAVILTMALTGALMSGEPLDWHILLHAAVQMVVGAAFGMGFGYAGRLLLSRVHLAAGGLYPVLTLALAFLAFGLPTLFEGSGFLSVYVAAVVMGNQSFPYRSGLLRVHDAMAWLAQVCMFLMLGLLAIPTKLVEVAWVGAGVSLVLAFLARPLVVMLCLLPFRFPLKESFYVGWVGLRGAVPIILATFPVLARAPGAFSIFNVVFFIVVVNALIPGATVPWLTRRLGLVSLAPPPPPAALELTSMHQLDGEVVPFYVDPASAVAGATLAELPLPGSAVVTLIVRGKELVPAKGATQLLPGDHVYVFCKPAELAEVHLLLGQQMDE</sequence>
<dbReference type="InterPro" id="IPR006153">
    <property type="entry name" value="Cation/H_exchanger_TM"/>
</dbReference>
<protein>
    <submittedName>
        <fullName evidence="12">Sodium:proton exchanger</fullName>
    </submittedName>
</protein>
<dbReference type="NCBIfam" id="NF003716">
    <property type="entry name" value="PRK05326.1-3"/>
    <property type="match status" value="1"/>
</dbReference>
<accession>A0A084SG12</accession>
<dbReference type="AlphaFoldDB" id="A0A084SG12"/>
<feature type="transmembrane region" description="Helical" evidence="10">
    <location>
        <begin position="124"/>
        <end position="143"/>
    </location>
</feature>
<keyword evidence="4" id="KW-1003">Cell membrane</keyword>
<gene>
    <name evidence="12" type="ORF">Q664_47790</name>
</gene>
<evidence type="ECO:0000256" key="1">
    <source>
        <dbReference type="ARBA" id="ARBA00004651"/>
    </source>
</evidence>
<evidence type="ECO:0000256" key="5">
    <source>
        <dbReference type="ARBA" id="ARBA00022538"/>
    </source>
</evidence>
<evidence type="ECO:0000256" key="9">
    <source>
        <dbReference type="ARBA" id="ARBA00023136"/>
    </source>
</evidence>
<dbReference type="Pfam" id="PF02080">
    <property type="entry name" value="TrkA_C"/>
    <property type="match status" value="1"/>
</dbReference>
<dbReference type="SUPFAM" id="SSF116726">
    <property type="entry name" value="TrkA C-terminal domain-like"/>
    <property type="match status" value="1"/>
</dbReference>
<dbReference type="Pfam" id="PF00999">
    <property type="entry name" value="Na_H_Exchanger"/>
    <property type="match status" value="1"/>
</dbReference>
<evidence type="ECO:0000256" key="2">
    <source>
        <dbReference type="ARBA" id="ARBA00022448"/>
    </source>
</evidence>
<dbReference type="GO" id="GO:0005886">
    <property type="term" value="C:plasma membrane"/>
    <property type="evidence" value="ECO:0007669"/>
    <property type="project" value="UniProtKB-SubCell"/>
</dbReference>
<feature type="domain" description="RCK C-terminal" evidence="11">
    <location>
        <begin position="407"/>
        <end position="488"/>
    </location>
</feature>
<evidence type="ECO:0000313" key="13">
    <source>
        <dbReference type="Proteomes" id="UP000028547"/>
    </source>
</evidence>
<keyword evidence="5" id="KW-0630">Potassium</keyword>
<comment type="subcellular location">
    <subcellularLocation>
        <location evidence="1">Cell membrane</location>
        <topology evidence="1">Multi-pass membrane protein</topology>
    </subcellularLocation>
</comment>
<keyword evidence="5" id="KW-0633">Potassium transport</keyword>
<dbReference type="PROSITE" id="PS51202">
    <property type="entry name" value="RCK_C"/>
    <property type="match status" value="1"/>
</dbReference>
<evidence type="ECO:0000259" key="11">
    <source>
        <dbReference type="PROSITE" id="PS51202"/>
    </source>
</evidence>
<dbReference type="Proteomes" id="UP000028547">
    <property type="component" value="Unassembled WGS sequence"/>
</dbReference>
<dbReference type="InterPro" id="IPR036721">
    <property type="entry name" value="RCK_C_sf"/>
</dbReference>
<dbReference type="GO" id="GO:0008324">
    <property type="term" value="F:monoatomic cation transmembrane transporter activity"/>
    <property type="evidence" value="ECO:0007669"/>
    <property type="project" value="InterPro"/>
</dbReference>
<evidence type="ECO:0000313" key="12">
    <source>
        <dbReference type="EMBL" id="KFA87397.1"/>
    </source>
</evidence>
<evidence type="ECO:0000256" key="3">
    <source>
        <dbReference type="ARBA" id="ARBA00022449"/>
    </source>
</evidence>
<name>A0A084SG12_9BACT</name>
<dbReference type="PANTHER" id="PTHR32507">
    <property type="entry name" value="NA(+)/H(+) ANTIPORTER 1"/>
    <property type="match status" value="1"/>
</dbReference>
<proteinExistence type="predicted"/>
<dbReference type="InterPro" id="IPR038770">
    <property type="entry name" value="Na+/solute_symporter_sf"/>
</dbReference>
<dbReference type="InterPro" id="IPR006037">
    <property type="entry name" value="RCK_C"/>
</dbReference>
<dbReference type="RefSeq" id="WP_043412324.1">
    <property type="nucleotide sequence ID" value="NZ_JPMI01000378.1"/>
</dbReference>
<dbReference type="GO" id="GO:0015297">
    <property type="term" value="F:antiporter activity"/>
    <property type="evidence" value="ECO:0007669"/>
    <property type="project" value="UniProtKB-KW"/>
</dbReference>
<dbReference type="GO" id="GO:1902600">
    <property type="term" value="P:proton transmembrane transport"/>
    <property type="evidence" value="ECO:0007669"/>
    <property type="project" value="InterPro"/>
</dbReference>
<dbReference type="Gene3D" id="1.20.1530.20">
    <property type="match status" value="1"/>
</dbReference>
<reference evidence="12 13" key="1">
    <citation type="submission" date="2014-07" db="EMBL/GenBank/DDBJ databases">
        <title>Draft Genome Sequence of Gephyronic Acid Producer, Cystobacter violaceus Strain Cb vi76.</title>
        <authorList>
            <person name="Stevens D.C."/>
            <person name="Young J."/>
            <person name="Carmichael R."/>
            <person name="Tan J."/>
            <person name="Taylor R.E."/>
        </authorList>
    </citation>
    <scope>NUCLEOTIDE SEQUENCE [LARGE SCALE GENOMIC DNA]</scope>
    <source>
        <strain evidence="12 13">Cb vi76</strain>
    </source>
</reference>
<feature type="transmembrane region" description="Helical" evidence="10">
    <location>
        <begin position="365"/>
        <end position="389"/>
    </location>
</feature>
<feature type="transmembrane region" description="Helical" evidence="10">
    <location>
        <begin position="95"/>
        <end position="118"/>
    </location>
</feature>
<organism evidence="12 13">
    <name type="scientific">Archangium violaceum Cb vi76</name>
    <dbReference type="NCBI Taxonomy" id="1406225"/>
    <lineage>
        <taxon>Bacteria</taxon>
        <taxon>Pseudomonadati</taxon>
        <taxon>Myxococcota</taxon>
        <taxon>Myxococcia</taxon>
        <taxon>Myxococcales</taxon>
        <taxon>Cystobacterineae</taxon>
        <taxon>Archangiaceae</taxon>
        <taxon>Archangium</taxon>
    </lineage>
</organism>
<dbReference type="GO" id="GO:0006813">
    <property type="term" value="P:potassium ion transport"/>
    <property type="evidence" value="ECO:0007669"/>
    <property type="project" value="UniProtKB-KW"/>
</dbReference>
<keyword evidence="3" id="KW-0050">Antiport</keyword>
<dbReference type="PANTHER" id="PTHR32507:SF7">
    <property type="entry name" value="K(+)_H(+) ANTIPORTER NHAP2"/>
    <property type="match status" value="1"/>
</dbReference>
<feature type="transmembrane region" description="Helical" evidence="10">
    <location>
        <begin position="302"/>
        <end position="326"/>
    </location>
</feature>
<keyword evidence="6 10" id="KW-0812">Transmembrane</keyword>
<evidence type="ECO:0000256" key="7">
    <source>
        <dbReference type="ARBA" id="ARBA00022989"/>
    </source>
</evidence>
<dbReference type="EMBL" id="JPMI01000378">
    <property type="protein sequence ID" value="KFA87397.1"/>
    <property type="molecule type" value="Genomic_DNA"/>
</dbReference>
<feature type="transmembrane region" description="Helical" evidence="10">
    <location>
        <begin position="188"/>
        <end position="209"/>
    </location>
</feature>
<feature type="transmembrane region" description="Helical" evidence="10">
    <location>
        <begin position="221"/>
        <end position="241"/>
    </location>
</feature>
<feature type="transmembrane region" description="Helical" evidence="10">
    <location>
        <begin position="63"/>
        <end position="83"/>
    </location>
</feature>
<feature type="transmembrane region" description="Helical" evidence="10">
    <location>
        <begin position="33"/>
        <end position="57"/>
    </location>
</feature>
<dbReference type="NCBIfam" id="NF003715">
    <property type="entry name" value="PRK05326.1-2"/>
    <property type="match status" value="1"/>
</dbReference>
<keyword evidence="9 10" id="KW-0472">Membrane</keyword>
<evidence type="ECO:0000256" key="10">
    <source>
        <dbReference type="SAM" id="Phobius"/>
    </source>
</evidence>
<evidence type="ECO:0000256" key="6">
    <source>
        <dbReference type="ARBA" id="ARBA00022692"/>
    </source>
</evidence>
<feature type="transmembrane region" description="Helical" evidence="10">
    <location>
        <begin position="338"/>
        <end position="359"/>
    </location>
</feature>
<dbReference type="Gene3D" id="3.30.70.1450">
    <property type="entry name" value="Regulator of K+ conductance, C-terminal domain"/>
    <property type="match status" value="1"/>
</dbReference>
<feature type="transmembrane region" description="Helical" evidence="10">
    <location>
        <begin position="277"/>
        <end position="296"/>
    </location>
</feature>
<keyword evidence="8" id="KW-0406">Ion transport</keyword>
<evidence type="ECO:0000256" key="8">
    <source>
        <dbReference type="ARBA" id="ARBA00023065"/>
    </source>
</evidence>
<comment type="caution">
    <text evidence="12">The sequence shown here is derived from an EMBL/GenBank/DDBJ whole genome shotgun (WGS) entry which is preliminary data.</text>
</comment>
<evidence type="ECO:0000256" key="4">
    <source>
        <dbReference type="ARBA" id="ARBA00022475"/>
    </source>
</evidence>
<feature type="transmembrane region" description="Helical" evidence="10">
    <location>
        <begin position="6"/>
        <end position="26"/>
    </location>
</feature>